<keyword evidence="2" id="KW-1185">Reference proteome</keyword>
<organism evidence="1 2">
    <name type="scientific">Mycolicibacterium pallens</name>
    <dbReference type="NCBI Taxonomy" id="370524"/>
    <lineage>
        <taxon>Bacteria</taxon>
        <taxon>Bacillati</taxon>
        <taxon>Actinomycetota</taxon>
        <taxon>Actinomycetes</taxon>
        <taxon>Mycobacteriales</taxon>
        <taxon>Mycobacteriaceae</taxon>
        <taxon>Mycolicibacterium</taxon>
    </lineage>
</organism>
<proteinExistence type="predicted"/>
<reference evidence="1 2" key="1">
    <citation type="submission" date="2021-07" db="EMBL/GenBank/DDBJ databases">
        <title>Whole genome sequencing of non-tuberculosis mycobacteria type-strains.</title>
        <authorList>
            <person name="Igarashi Y."/>
            <person name="Osugi A."/>
            <person name="Mitarai S."/>
        </authorList>
    </citation>
    <scope>NUCLEOTIDE SEQUENCE [LARGE SCALE GENOMIC DNA]</scope>
    <source>
        <strain evidence="1 2">JCM 16370</strain>
    </source>
</reference>
<dbReference type="EMBL" id="CP080333">
    <property type="protein sequence ID" value="QYL15569.1"/>
    <property type="molecule type" value="Genomic_DNA"/>
</dbReference>
<name>A0ABX8VCQ5_9MYCO</name>
<dbReference type="RefSeq" id="WP_071942677.1">
    <property type="nucleotide sequence ID" value="NZ_BAAAVX010000083.1"/>
</dbReference>
<evidence type="ECO:0000313" key="1">
    <source>
        <dbReference type="EMBL" id="QYL15569.1"/>
    </source>
</evidence>
<gene>
    <name evidence="1" type="ORF">K0O64_21055</name>
</gene>
<sequence length="96" mass="10452">MPGELAWRLTEALPPHLPVSDKHPIYIALACRDFRQAITLSLQAIAAADGTLAAAHTVDLTAWLDTLSGDAQREHLAALLDALVRRTAAHKVRRQP</sequence>
<accession>A0ABX8VCQ5</accession>
<protein>
    <submittedName>
        <fullName evidence="1">Uncharacterized protein</fullName>
    </submittedName>
</protein>
<dbReference type="Proteomes" id="UP000825367">
    <property type="component" value="Chromosome"/>
</dbReference>
<evidence type="ECO:0000313" key="2">
    <source>
        <dbReference type="Proteomes" id="UP000825367"/>
    </source>
</evidence>